<evidence type="ECO:0000313" key="6">
    <source>
        <dbReference type="EMBL" id="CAB5021614.1"/>
    </source>
</evidence>
<dbReference type="EMBL" id="CAFBOO010000008">
    <property type="protein sequence ID" value="CAB4988650.1"/>
    <property type="molecule type" value="Genomic_DNA"/>
</dbReference>
<reference evidence="3" key="1">
    <citation type="submission" date="2020-05" db="EMBL/GenBank/DDBJ databases">
        <authorList>
            <person name="Chiriac C."/>
            <person name="Salcher M."/>
            <person name="Ghai R."/>
            <person name="Kavagutti S V."/>
        </authorList>
    </citation>
    <scope>NUCLEOTIDE SEQUENCE</scope>
</reference>
<organism evidence="3">
    <name type="scientific">freshwater metagenome</name>
    <dbReference type="NCBI Taxonomy" id="449393"/>
    <lineage>
        <taxon>unclassified sequences</taxon>
        <taxon>metagenomes</taxon>
        <taxon>ecological metagenomes</taxon>
    </lineage>
</organism>
<accession>A0A6J6SCV9</accession>
<evidence type="ECO:0000313" key="4">
    <source>
        <dbReference type="EMBL" id="CAB4757752.1"/>
    </source>
</evidence>
<name>A0A6J6SCV9_9ZZZZ</name>
<dbReference type="EMBL" id="CAFBQY010000008">
    <property type="protein sequence ID" value="CAB5073316.1"/>
    <property type="molecule type" value="Genomic_DNA"/>
</dbReference>
<dbReference type="EMBL" id="CAEZZH010000009">
    <property type="protein sequence ID" value="CAB4757752.1"/>
    <property type="molecule type" value="Genomic_DNA"/>
</dbReference>
<sequence length="555" mass="60385">MKIKFLISFIFFTLATTTIPSSAVDTPYKNLSTLSPGTFAFVFNEGSHGLGHINSKLISSEMSVSLGKLPNSRLCTSFSDPRCAAGEFGNFDAMTVLNPCVANDIEPCVGSLTLTDKEGKLHKASLVRTIDGPKFPKDSSVELFNGGSTSLWHVPDFPGIKDYAVAYFIESSYWKVSGEKKFTPRTFSAYIYPFVEKVVPSATNKKWQEIIFPDGRIGISGTGDVSGMNCIWTENGKCGLEQEFDEAVTMELKLNVPASLTGWLHGRLVGPEISVTSIGNSMNELTVRAKPADVPSAYAEIPYSQTTDEMKQLYKFNAHAMSGSPVRDNVDVAGSSGFKYMSAFQGLLGDKAQLKSTSWKFGRLDGVQTNSQNNCLQSNSKILGLVTTNSMLYEDTLPKFENGSLNYKVGGLHFNPDGTTFKGMYDLVMRSETARCLYGFSNAPLSAEISVISAEGEKQVATTQLSESKDWIHLSAYNFGFSSPTIQMKLKQEIELSVAPTPSASPAMSPSPQPEISSKRTNSVLKKTIITCVKGKTTKKVTATIPKCPAGYKKK</sequence>
<dbReference type="EMBL" id="CAEZUM010000030">
    <property type="protein sequence ID" value="CAB4599493.1"/>
    <property type="molecule type" value="Genomic_DNA"/>
</dbReference>
<feature type="region of interest" description="Disordered" evidence="1">
    <location>
        <begin position="499"/>
        <end position="520"/>
    </location>
</feature>
<dbReference type="EMBL" id="CAFBPO010000008">
    <property type="protein sequence ID" value="CAB5021614.1"/>
    <property type="molecule type" value="Genomic_DNA"/>
</dbReference>
<evidence type="ECO:0000256" key="1">
    <source>
        <dbReference type="SAM" id="MobiDB-lite"/>
    </source>
</evidence>
<evidence type="ECO:0000313" key="5">
    <source>
        <dbReference type="EMBL" id="CAB4988650.1"/>
    </source>
</evidence>
<evidence type="ECO:0000313" key="7">
    <source>
        <dbReference type="EMBL" id="CAB5073316.1"/>
    </source>
</evidence>
<gene>
    <name evidence="2" type="ORF">UFOPK1824_00595</name>
    <name evidence="3" type="ORF">UFOPK2772_00431</name>
    <name evidence="4" type="ORF">UFOPK2850_00891</name>
    <name evidence="5" type="ORF">UFOPK3982_00997</name>
    <name evidence="6" type="ORF">UFOPK4120_00890</name>
    <name evidence="7" type="ORF">UFOPK4404_00844</name>
</gene>
<evidence type="ECO:0000313" key="2">
    <source>
        <dbReference type="EMBL" id="CAB4599493.1"/>
    </source>
</evidence>
<proteinExistence type="predicted"/>
<feature type="compositionally biased region" description="Low complexity" evidence="1">
    <location>
        <begin position="499"/>
        <end position="510"/>
    </location>
</feature>
<evidence type="ECO:0000313" key="3">
    <source>
        <dbReference type="EMBL" id="CAB4732674.1"/>
    </source>
</evidence>
<dbReference type="AlphaFoldDB" id="A0A6J6SCV9"/>
<dbReference type="EMBL" id="CAEZYT010000015">
    <property type="protein sequence ID" value="CAB4732674.1"/>
    <property type="molecule type" value="Genomic_DNA"/>
</dbReference>
<protein>
    <submittedName>
        <fullName evidence="3">Unannotated protein</fullName>
    </submittedName>
</protein>